<accession>A0A1I7Z6N9</accession>
<evidence type="ECO:0000313" key="2">
    <source>
        <dbReference type="Proteomes" id="UP000095287"/>
    </source>
</evidence>
<dbReference type="AlphaFoldDB" id="A0A1I7Z6N9"/>
<reference evidence="3" key="1">
    <citation type="submission" date="2016-11" db="UniProtKB">
        <authorList>
            <consortium name="WormBaseParasite"/>
        </authorList>
    </citation>
    <scope>IDENTIFICATION</scope>
</reference>
<proteinExistence type="predicted"/>
<dbReference type="WBParaSite" id="L893_g2313.t1">
    <property type="protein sequence ID" value="L893_g2313.t1"/>
    <property type="gene ID" value="L893_g2313"/>
</dbReference>
<evidence type="ECO:0000256" key="1">
    <source>
        <dbReference type="SAM" id="MobiDB-lite"/>
    </source>
</evidence>
<protein>
    <submittedName>
        <fullName evidence="3">CCT domain-containing protein</fullName>
    </submittedName>
</protein>
<feature type="compositionally biased region" description="Basic and acidic residues" evidence="1">
    <location>
        <begin position="33"/>
        <end position="42"/>
    </location>
</feature>
<evidence type="ECO:0000313" key="3">
    <source>
        <dbReference type="WBParaSite" id="L893_g2313.t1"/>
    </source>
</evidence>
<name>A0A1I7Z6N9_9BILA</name>
<feature type="region of interest" description="Disordered" evidence="1">
    <location>
        <begin position="145"/>
        <end position="171"/>
    </location>
</feature>
<keyword evidence="2" id="KW-1185">Reference proteome</keyword>
<sequence length="171" mass="19700">MDMSEDLHHRCQVPLSKRVRHQACEDESDEESEAGHSADEGRAPQIPKRFDANFGKHLFKLIESRDPELAAQWADVSARMEEAVVAVMHECGMLNDLAAGVVAINKELSNVPKMKRRRYATEEERQAAKIRRIQRYNDKRRLMRKFKKAERQKQLSMKSCETMKSPSTTSS</sequence>
<organism evidence="2 3">
    <name type="scientific">Steinernema glaseri</name>
    <dbReference type="NCBI Taxonomy" id="37863"/>
    <lineage>
        <taxon>Eukaryota</taxon>
        <taxon>Metazoa</taxon>
        <taxon>Ecdysozoa</taxon>
        <taxon>Nematoda</taxon>
        <taxon>Chromadorea</taxon>
        <taxon>Rhabditida</taxon>
        <taxon>Tylenchina</taxon>
        <taxon>Panagrolaimomorpha</taxon>
        <taxon>Strongyloidoidea</taxon>
        <taxon>Steinernematidae</taxon>
        <taxon>Steinernema</taxon>
    </lineage>
</organism>
<feature type="region of interest" description="Disordered" evidence="1">
    <location>
        <begin position="19"/>
        <end position="47"/>
    </location>
</feature>
<dbReference type="Proteomes" id="UP000095287">
    <property type="component" value="Unplaced"/>
</dbReference>
<feature type="compositionally biased region" description="Polar residues" evidence="1">
    <location>
        <begin position="154"/>
        <end position="171"/>
    </location>
</feature>